<dbReference type="Proteomes" id="UP000615455">
    <property type="component" value="Unassembled WGS sequence"/>
</dbReference>
<dbReference type="InterPro" id="IPR012160">
    <property type="entry name" value="LtaS-like"/>
</dbReference>
<keyword evidence="5 9" id="KW-0812">Transmembrane</keyword>
<evidence type="ECO:0000256" key="4">
    <source>
        <dbReference type="ARBA" id="ARBA00022475"/>
    </source>
</evidence>
<keyword evidence="7 8" id="KW-0472">Membrane</keyword>
<dbReference type="PANTHER" id="PTHR47371">
    <property type="entry name" value="LIPOTEICHOIC ACID SYNTHASE"/>
    <property type="match status" value="1"/>
</dbReference>
<evidence type="ECO:0000256" key="9">
    <source>
        <dbReference type="SAM" id="Phobius"/>
    </source>
</evidence>
<protein>
    <submittedName>
        <fullName evidence="11">Phosphoglycerol transferase</fullName>
    </submittedName>
</protein>
<comment type="caution">
    <text evidence="11">The sequence shown here is derived from an EMBL/GenBank/DDBJ whole genome shotgun (WGS) entry which is preliminary data.</text>
</comment>
<dbReference type="SUPFAM" id="SSF53649">
    <property type="entry name" value="Alkaline phosphatase-like"/>
    <property type="match status" value="1"/>
</dbReference>
<dbReference type="Pfam" id="PF00884">
    <property type="entry name" value="Sulfatase"/>
    <property type="match status" value="1"/>
</dbReference>
<evidence type="ECO:0000256" key="6">
    <source>
        <dbReference type="ARBA" id="ARBA00022989"/>
    </source>
</evidence>
<evidence type="ECO:0000256" key="5">
    <source>
        <dbReference type="ARBA" id="ARBA00022692"/>
    </source>
</evidence>
<dbReference type="EMBL" id="BMHE01000003">
    <property type="protein sequence ID" value="GGI45121.1"/>
    <property type="molecule type" value="Genomic_DNA"/>
</dbReference>
<evidence type="ECO:0000313" key="11">
    <source>
        <dbReference type="EMBL" id="GGI45121.1"/>
    </source>
</evidence>
<keyword evidence="11" id="KW-0808">Transferase</keyword>
<keyword evidence="12" id="KW-1185">Reference proteome</keyword>
<dbReference type="CDD" id="cd16015">
    <property type="entry name" value="LTA_synthase"/>
    <property type="match status" value="1"/>
</dbReference>
<proteinExistence type="inferred from homology"/>
<feature type="transmembrane region" description="Helical" evidence="9">
    <location>
        <begin position="179"/>
        <end position="197"/>
    </location>
</feature>
<dbReference type="InterPro" id="IPR017850">
    <property type="entry name" value="Alkaline_phosphatase_core_sf"/>
</dbReference>
<comment type="subcellular location">
    <subcellularLocation>
        <location evidence="1">Cell membrane</location>
        <topology evidence="1">Multi-pass membrane protein</topology>
    </subcellularLocation>
</comment>
<keyword evidence="4 8" id="KW-1003">Cell membrane</keyword>
<sequence>MFPLATQLRQALRIRPANSLRLALKNGKFLYYTFLAILLKSLLLLAALHAPGVVGVDIGHMFYTVPPIFSHLMIIVFFVAIGLFFKSKVRRLYLIVLHVTISLVLFCDLIYYRAYAAFLSLRFLEHPAGFNPLDLNLWGFIRLFDFWFLIDLILIVCVMLVRKNRKLGTTRQSSHRHPVLAALVMAAAVSVVSYDHYRIDIKDTTNGQMIFARMCWVPFQTMSNMSPIGYHLYDGLRLFGDNKEHALAPQERADVQAWFSQQAENLPDNAYKGKFRGKNLIIIQVESLEAFVLNQQVAGQEITPNLNRLLGSSLQFTNFYEQVNNGTSSDSDLLTTTSVFPLREGSNFYRYPTNAYNTLPKLLEGMGYQTISSHPEPAGNWNWVEAHHSIGYRKIWDLSQFNVDEQVGIGFSDESYLRQLSDKIKDQKQPFLMHFVTLSSHGPFHIPEEKQELRLAPEFNQTMMGAYFQAVHYTDKQIGAFLDKLDKSGLLKQSVIAIYGDHTGVHKYYQDQINAMAAIEKEEWRAPTLKLPFLVYQKGLQGEIIDQVGGQVDTLPTLAYLMGVDTHQFSSTAMGKNLVNTQRNFTILNDGTLVGDQPDGREKTHILDSFKIADLVHESNYFAK</sequence>
<evidence type="ECO:0000256" key="8">
    <source>
        <dbReference type="PIRNR" id="PIRNR005091"/>
    </source>
</evidence>
<dbReference type="Gene3D" id="3.40.720.10">
    <property type="entry name" value="Alkaline Phosphatase, subunit A"/>
    <property type="match status" value="1"/>
</dbReference>
<evidence type="ECO:0000256" key="3">
    <source>
        <dbReference type="ARBA" id="ARBA00009983"/>
    </source>
</evidence>
<evidence type="ECO:0000256" key="7">
    <source>
        <dbReference type="ARBA" id="ARBA00023136"/>
    </source>
</evidence>
<feature type="transmembrane region" description="Helical" evidence="9">
    <location>
        <begin position="29"/>
        <end position="48"/>
    </location>
</feature>
<feature type="transmembrane region" description="Helical" evidence="9">
    <location>
        <begin position="92"/>
        <end position="115"/>
    </location>
</feature>
<dbReference type="Gene3D" id="3.30.1120.170">
    <property type="match status" value="1"/>
</dbReference>
<feature type="transmembrane region" description="Helical" evidence="9">
    <location>
        <begin position="68"/>
        <end position="85"/>
    </location>
</feature>
<comment type="similarity">
    <text evidence="3 8">Belongs to the LTA synthase family.</text>
</comment>
<feature type="domain" description="Sulfatase N-terminal" evidence="10">
    <location>
        <begin position="278"/>
        <end position="564"/>
    </location>
</feature>
<evidence type="ECO:0000259" key="10">
    <source>
        <dbReference type="Pfam" id="PF00884"/>
    </source>
</evidence>
<gene>
    <name evidence="11" type="ORF">GCM10008018_10510</name>
</gene>
<dbReference type="PANTHER" id="PTHR47371:SF3">
    <property type="entry name" value="PHOSPHOGLYCEROL TRANSFERASE I"/>
    <property type="match status" value="1"/>
</dbReference>
<name>A0ABQ2BSH1_9BACL</name>
<evidence type="ECO:0000313" key="12">
    <source>
        <dbReference type="Proteomes" id="UP000615455"/>
    </source>
</evidence>
<dbReference type="PIRSF" id="PIRSF005091">
    <property type="entry name" value="Mmb_sulf_HI1246"/>
    <property type="match status" value="1"/>
</dbReference>
<dbReference type="RefSeq" id="WP_189008536.1">
    <property type="nucleotide sequence ID" value="NZ_BMHE01000003.1"/>
</dbReference>
<comment type="pathway">
    <text evidence="2">Cell wall biogenesis; lipoteichoic acid biosynthesis.</text>
</comment>
<evidence type="ECO:0000256" key="1">
    <source>
        <dbReference type="ARBA" id="ARBA00004651"/>
    </source>
</evidence>
<organism evidence="11 12">
    <name type="scientific">Paenibacillus marchantiophytorum</name>
    <dbReference type="NCBI Taxonomy" id="1619310"/>
    <lineage>
        <taxon>Bacteria</taxon>
        <taxon>Bacillati</taxon>
        <taxon>Bacillota</taxon>
        <taxon>Bacilli</taxon>
        <taxon>Bacillales</taxon>
        <taxon>Paenibacillaceae</taxon>
        <taxon>Paenibacillus</taxon>
    </lineage>
</organism>
<dbReference type="InterPro" id="IPR050448">
    <property type="entry name" value="OpgB/LTA_synthase_biosynth"/>
</dbReference>
<feature type="transmembrane region" description="Helical" evidence="9">
    <location>
        <begin position="135"/>
        <end position="158"/>
    </location>
</feature>
<dbReference type="GO" id="GO:0016740">
    <property type="term" value="F:transferase activity"/>
    <property type="evidence" value="ECO:0007669"/>
    <property type="project" value="UniProtKB-KW"/>
</dbReference>
<accession>A0ABQ2BSH1</accession>
<evidence type="ECO:0000256" key="2">
    <source>
        <dbReference type="ARBA" id="ARBA00004936"/>
    </source>
</evidence>
<reference evidence="12" key="1">
    <citation type="journal article" date="2019" name="Int. J. Syst. Evol. Microbiol.">
        <title>The Global Catalogue of Microorganisms (GCM) 10K type strain sequencing project: providing services to taxonomists for standard genome sequencing and annotation.</title>
        <authorList>
            <consortium name="The Broad Institute Genomics Platform"/>
            <consortium name="The Broad Institute Genome Sequencing Center for Infectious Disease"/>
            <person name="Wu L."/>
            <person name="Ma J."/>
        </authorList>
    </citation>
    <scope>NUCLEOTIDE SEQUENCE [LARGE SCALE GENOMIC DNA]</scope>
    <source>
        <strain evidence="12">CGMCC 1.15043</strain>
    </source>
</reference>
<dbReference type="InterPro" id="IPR000917">
    <property type="entry name" value="Sulfatase_N"/>
</dbReference>
<keyword evidence="6 9" id="KW-1133">Transmembrane helix</keyword>